<protein>
    <recommendedName>
        <fullName evidence="4">Mercury resistance system transport protein MerF</fullName>
    </recommendedName>
</protein>
<sequence>MQTHPASTSLGKDGLFRGSLTATVLALLACLSTHVLGILGVAGAVAWFTTLEHALLVAVPAFAALTVYAVLRHRRCRHPAQ</sequence>
<evidence type="ECO:0008006" key="4">
    <source>
        <dbReference type="Google" id="ProtNLM"/>
    </source>
</evidence>
<organism evidence="2 3">
    <name type="scientific">Chelatococcus albus</name>
    <dbReference type="NCBI Taxonomy" id="3047466"/>
    <lineage>
        <taxon>Bacteria</taxon>
        <taxon>Pseudomonadati</taxon>
        <taxon>Pseudomonadota</taxon>
        <taxon>Alphaproteobacteria</taxon>
        <taxon>Hyphomicrobiales</taxon>
        <taxon>Chelatococcaceae</taxon>
        <taxon>Chelatococcus</taxon>
    </lineage>
</organism>
<keyword evidence="1" id="KW-0812">Transmembrane</keyword>
<evidence type="ECO:0000313" key="3">
    <source>
        <dbReference type="Proteomes" id="UP001321492"/>
    </source>
</evidence>
<dbReference type="Gene3D" id="1.10.287.910">
    <property type="entry name" value="bacterial mercury transporter, merf"/>
    <property type="match status" value="1"/>
</dbReference>
<name>A0ABT7AN82_9HYPH</name>
<evidence type="ECO:0000256" key="1">
    <source>
        <dbReference type="SAM" id="Phobius"/>
    </source>
</evidence>
<comment type="caution">
    <text evidence="2">The sequence shown here is derived from an EMBL/GenBank/DDBJ whole genome shotgun (WGS) entry which is preliminary data.</text>
</comment>
<gene>
    <name evidence="2" type="ORF">QNA08_18820</name>
</gene>
<feature type="transmembrane region" description="Helical" evidence="1">
    <location>
        <begin position="54"/>
        <end position="71"/>
    </location>
</feature>
<feature type="transmembrane region" description="Helical" evidence="1">
    <location>
        <begin position="20"/>
        <end position="48"/>
    </location>
</feature>
<dbReference type="RefSeq" id="WP_283742266.1">
    <property type="nucleotide sequence ID" value="NZ_JASJEV010000025.1"/>
</dbReference>
<accession>A0ABT7AN82</accession>
<dbReference type="Proteomes" id="UP001321492">
    <property type="component" value="Unassembled WGS sequence"/>
</dbReference>
<evidence type="ECO:0000313" key="2">
    <source>
        <dbReference type="EMBL" id="MDJ1160269.1"/>
    </source>
</evidence>
<keyword evidence="3" id="KW-1185">Reference proteome</keyword>
<proteinExistence type="predicted"/>
<keyword evidence="1" id="KW-0472">Membrane</keyword>
<reference evidence="2 3" key="1">
    <citation type="submission" date="2023-05" db="EMBL/GenBank/DDBJ databases">
        <title>Chelatococcus sp. nov., a moderately thermophilic bacterium isolated from hot spring microbial mat.</title>
        <authorList>
            <person name="Hu C.-J."/>
            <person name="Li W.-J."/>
        </authorList>
    </citation>
    <scope>NUCLEOTIDE SEQUENCE [LARGE SCALE GENOMIC DNA]</scope>
    <source>
        <strain evidence="2 3">SYSU G07232</strain>
    </source>
</reference>
<dbReference type="EMBL" id="JASJEV010000025">
    <property type="protein sequence ID" value="MDJ1160269.1"/>
    <property type="molecule type" value="Genomic_DNA"/>
</dbReference>
<keyword evidence="1" id="KW-1133">Transmembrane helix</keyword>